<dbReference type="Gene3D" id="3.30.420.10">
    <property type="entry name" value="Ribonuclease H-like superfamily/Ribonuclease H"/>
    <property type="match status" value="1"/>
</dbReference>
<gene>
    <name evidence="2" type="ORF">QN277_008804</name>
</gene>
<evidence type="ECO:0000259" key="1">
    <source>
        <dbReference type="PROSITE" id="PS50879"/>
    </source>
</evidence>
<protein>
    <recommendedName>
        <fullName evidence="1">RNase H type-1 domain-containing protein</fullName>
    </recommendedName>
</protein>
<dbReference type="PANTHER" id="PTHR47723">
    <property type="entry name" value="OS05G0353850 PROTEIN"/>
    <property type="match status" value="1"/>
</dbReference>
<dbReference type="GO" id="GO:0003676">
    <property type="term" value="F:nucleic acid binding"/>
    <property type="evidence" value="ECO:0007669"/>
    <property type="project" value="InterPro"/>
</dbReference>
<keyword evidence="3" id="KW-1185">Reference proteome</keyword>
<dbReference type="InterPro" id="IPR002156">
    <property type="entry name" value="RNaseH_domain"/>
</dbReference>
<accession>A0AAE1MDH5</accession>
<dbReference type="EMBL" id="JAWXYG010000013">
    <property type="protein sequence ID" value="KAK4255866.1"/>
    <property type="molecule type" value="Genomic_DNA"/>
</dbReference>
<dbReference type="InterPro" id="IPR012337">
    <property type="entry name" value="RNaseH-like_sf"/>
</dbReference>
<dbReference type="InterPro" id="IPR053151">
    <property type="entry name" value="RNase_H-like"/>
</dbReference>
<dbReference type="Proteomes" id="UP001293593">
    <property type="component" value="Unassembled WGS sequence"/>
</dbReference>
<comment type="caution">
    <text evidence="2">The sequence shown here is derived from an EMBL/GenBank/DDBJ whole genome shotgun (WGS) entry which is preliminary data.</text>
</comment>
<dbReference type="GO" id="GO:0004523">
    <property type="term" value="F:RNA-DNA hybrid ribonuclease activity"/>
    <property type="evidence" value="ECO:0007669"/>
    <property type="project" value="InterPro"/>
</dbReference>
<dbReference type="AlphaFoldDB" id="A0AAE1MDH5"/>
<proteinExistence type="predicted"/>
<dbReference type="InterPro" id="IPR044730">
    <property type="entry name" value="RNase_H-like_dom_plant"/>
</dbReference>
<evidence type="ECO:0000313" key="3">
    <source>
        <dbReference type="Proteomes" id="UP001293593"/>
    </source>
</evidence>
<organism evidence="2 3">
    <name type="scientific">Acacia crassicarpa</name>
    <name type="common">northern wattle</name>
    <dbReference type="NCBI Taxonomy" id="499986"/>
    <lineage>
        <taxon>Eukaryota</taxon>
        <taxon>Viridiplantae</taxon>
        <taxon>Streptophyta</taxon>
        <taxon>Embryophyta</taxon>
        <taxon>Tracheophyta</taxon>
        <taxon>Spermatophyta</taxon>
        <taxon>Magnoliopsida</taxon>
        <taxon>eudicotyledons</taxon>
        <taxon>Gunneridae</taxon>
        <taxon>Pentapetalae</taxon>
        <taxon>rosids</taxon>
        <taxon>fabids</taxon>
        <taxon>Fabales</taxon>
        <taxon>Fabaceae</taxon>
        <taxon>Caesalpinioideae</taxon>
        <taxon>mimosoid clade</taxon>
        <taxon>Acacieae</taxon>
        <taxon>Acacia</taxon>
    </lineage>
</organism>
<dbReference type="PROSITE" id="PS50879">
    <property type="entry name" value="RNASE_H_1"/>
    <property type="match status" value="1"/>
</dbReference>
<dbReference type="InterPro" id="IPR036397">
    <property type="entry name" value="RNaseH_sf"/>
</dbReference>
<dbReference type="PANTHER" id="PTHR47723:SF19">
    <property type="entry name" value="POLYNUCLEOTIDYL TRANSFERASE, RIBONUCLEASE H-LIKE SUPERFAMILY PROTEIN"/>
    <property type="match status" value="1"/>
</dbReference>
<dbReference type="Pfam" id="PF13456">
    <property type="entry name" value="RVT_3"/>
    <property type="match status" value="1"/>
</dbReference>
<sequence length="255" mass="28824">MEEEFRILEGKDWFIWNLGRKVQEWDLVFGVACWLLWQWRNRGLFEEEFKLPGRLGEAVKGYVREIRVAQVDFGRIGGIRVEQQVSWKTPCAGWLKLNVDGAAKGEDRLAGCGGLIRDDSGKWISGFARKLGRCSAIQAELWAVISGLELASGLQIQNIIVESDSSAVVELMHKLIVGEDTEVSLLTEIRWALNLFKRIKISHVYREGNSCADALANYSFVQKELKVIFALPPVCVTSCLYRDNVGIAYPRDTLM</sequence>
<feature type="domain" description="RNase H type-1" evidence="1">
    <location>
        <begin position="91"/>
        <end position="221"/>
    </location>
</feature>
<reference evidence="2" key="1">
    <citation type="submission" date="2023-10" db="EMBL/GenBank/DDBJ databases">
        <title>Chromosome-level genome of the transformable northern wattle, Acacia crassicarpa.</title>
        <authorList>
            <person name="Massaro I."/>
            <person name="Sinha N.R."/>
            <person name="Poethig S."/>
            <person name="Leichty A.R."/>
        </authorList>
    </citation>
    <scope>NUCLEOTIDE SEQUENCE</scope>
    <source>
        <strain evidence="2">Acra3RX</strain>
        <tissue evidence="2">Leaf</tissue>
    </source>
</reference>
<dbReference type="CDD" id="cd06222">
    <property type="entry name" value="RNase_H_like"/>
    <property type="match status" value="1"/>
</dbReference>
<evidence type="ECO:0000313" key="2">
    <source>
        <dbReference type="EMBL" id="KAK4255866.1"/>
    </source>
</evidence>
<dbReference type="SUPFAM" id="SSF53098">
    <property type="entry name" value="Ribonuclease H-like"/>
    <property type="match status" value="1"/>
</dbReference>
<name>A0AAE1MDH5_9FABA</name>